<evidence type="ECO:0000313" key="2">
    <source>
        <dbReference type="Proteomes" id="UP000649617"/>
    </source>
</evidence>
<comment type="caution">
    <text evidence="1">The sequence shown here is derived from an EMBL/GenBank/DDBJ whole genome shotgun (WGS) entry which is preliminary data.</text>
</comment>
<keyword evidence="2" id="KW-1185">Reference proteome</keyword>
<sequence>VMMMMQVESGILNYMKVTIMLKEFNIMEYKKVILILVDMVMVNYLKDTMDVRRSMNDVRICCVALGVEPATTLLGVGTCVHPTW</sequence>
<feature type="non-terminal residue" evidence="1">
    <location>
        <position position="1"/>
    </location>
</feature>
<name>A0A812V5Z8_SYMPI</name>
<evidence type="ECO:0000313" key="1">
    <source>
        <dbReference type="EMBL" id="CAE7608897.1"/>
    </source>
</evidence>
<dbReference type="AlphaFoldDB" id="A0A812V5Z8"/>
<proteinExistence type="predicted"/>
<protein>
    <submittedName>
        <fullName evidence="1">Uncharacterized protein</fullName>
    </submittedName>
</protein>
<dbReference type="EMBL" id="CAJNIZ010040911">
    <property type="protein sequence ID" value="CAE7608897.1"/>
    <property type="molecule type" value="Genomic_DNA"/>
</dbReference>
<organism evidence="1 2">
    <name type="scientific">Symbiodinium pilosum</name>
    <name type="common">Dinoflagellate</name>
    <dbReference type="NCBI Taxonomy" id="2952"/>
    <lineage>
        <taxon>Eukaryota</taxon>
        <taxon>Sar</taxon>
        <taxon>Alveolata</taxon>
        <taxon>Dinophyceae</taxon>
        <taxon>Suessiales</taxon>
        <taxon>Symbiodiniaceae</taxon>
        <taxon>Symbiodinium</taxon>
    </lineage>
</organism>
<dbReference type="Proteomes" id="UP000649617">
    <property type="component" value="Unassembled WGS sequence"/>
</dbReference>
<accession>A0A812V5Z8</accession>
<gene>
    <name evidence="1" type="ORF">SPIL2461_LOCUS16071</name>
</gene>
<reference evidence="1" key="1">
    <citation type="submission" date="2021-02" db="EMBL/GenBank/DDBJ databases">
        <authorList>
            <person name="Dougan E. K."/>
            <person name="Rhodes N."/>
            <person name="Thang M."/>
            <person name="Chan C."/>
        </authorList>
    </citation>
    <scope>NUCLEOTIDE SEQUENCE</scope>
</reference>